<evidence type="ECO:0000256" key="2">
    <source>
        <dbReference type="ARBA" id="ARBA00007331"/>
    </source>
</evidence>
<dbReference type="GeneID" id="26262334"/>
<evidence type="ECO:0000256" key="1">
    <source>
        <dbReference type="ARBA" id="ARBA00004123"/>
    </source>
</evidence>
<organism evidence="4 5">
    <name type="scientific">Ordospora colligata OC4</name>
    <dbReference type="NCBI Taxonomy" id="1354746"/>
    <lineage>
        <taxon>Eukaryota</taxon>
        <taxon>Fungi</taxon>
        <taxon>Fungi incertae sedis</taxon>
        <taxon>Microsporidia</taxon>
        <taxon>Ordosporidae</taxon>
        <taxon>Ordospora</taxon>
    </lineage>
</organism>
<dbReference type="PANTHER" id="PTHR13031">
    <property type="entry name" value="RIBONUCLEASE P SUBUNIT P30"/>
    <property type="match status" value="1"/>
</dbReference>
<dbReference type="STRING" id="1354746.A0A0B2UIM1"/>
<dbReference type="InParanoid" id="A0A0B2UIM1"/>
<dbReference type="PANTHER" id="PTHR13031:SF0">
    <property type="entry name" value="RIBONUCLEASE P PROTEIN SUBUNIT P30"/>
    <property type="match status" value="1"/>
</dbReference>
<protein>
    <submittedName>
        <fullName evidence="4">Putative subunit p30 of RNase P/RNase MRP</fullName>
    </submittedName>
</protein>
<dbReference type="AlphaFoldDB" id="A0A0B2UIM1"/>
<keyword evidence="3" id="KW-0819">tRNA processing</keyword>
<comment type="similarity">
    <text evidence="2">Belongs to the eukaryotic/archaeal RNase P protein component 3 family.</text>
</comment>
<reference evidence="4 5" key="1">
    <citation type="journal article" date="2014" name="MBio">
        <title>The Ordospora colligata genome; evolution of extreme reduction in microsporidia and host-to-parasite horizontal gene transfer.</title>
        <authorList>
            <person name="Pombert J.-F."/>
            <person name="Haag K.L."/>
            <person name="Beidas S."/>
            <person name="Ebert D."/>
            <person name="Keeling P.J."/>
        </authorList>
    </citation>
    <scope>NUCLEOTIDE SEQUENCE [LARGE SCALE GENOMIC DNA]</scope>
    <source>
        <strain evidence="4 5">OC4</strain>
    </source>
</reference>
<dbReference type="SUPFAM" id="SSF89550">
    <property type="entry name" value="PHP domain-like"/>
    <property type="match status" value="1"/>
</dbReference>
<dbReference type="Proteomes" id="UP000031056">
    <property type="component" value="Unassembled WGS sequence"/>
</dbReference>
<dbReference type="GO" id="GO:0003723">
    <property type="term" value="F:RNA binding"/>
    <property type="evidence" value="ECO:0007669"/>
    <property type="project" value="TreeGrafter"/>
</dbReference>
<keyword evidence="5" id="KW-1185">Reference proteome</keyword>
<dbReference type="HOGENOM" id="CLU_100281_0_0_1"/>
<dbReference type="OrthoDB" id="17948at2759"/>
<accession>A0A0B2UIM1</accession>
<dbReference type="FunCoup" id="A0A0B2UIM1">
    <property type="interactions" value="163"/>
</dbReference>
<comment type="caution">
    <text evidence="4">The sequence shown here is derived from an EMBL/GenBank/DDBJ whole genome shotgun (WGS) entry which is preliminary data.</text>
</comment>
<evidence type="ECO:0000256" key="3">
    <source>
        <dbReference type="ARBA" id="ARBA00022694"/>
    </source>
</evidence>
<comment type="subcellular location">
    <subcellularLocation>
        <location evidence="1">Nucleus</location>
    </subcellularLocation>
</comment>
<evidence type="ECO:0000313" key="5">
    <source>
        <dbReference type="Proteomes" id="UP000031056"/>
    </source>
</evidence>
<proteinExistence type="inferred from homology"/>
<dbReference type="Gene3D" id="3.20.20.140">
    <property type="entry name" value="Metal-dependent hydrolases"/>
    <property type="match status" value="1"/>
</dbReference>
<dbReference type="InterPro" id="IPR016195">
    <property type="entry name" value="Pol/histidinol_Pase-like"/>
</dbReference>
<dbReference type="EMBL" id="JOKQ01000009">
    <property type="protein sequence ID" value="KHN69193.1"/>
    <property type="molecule type" value="Genomic_DNA"/>
</dbReference>
<name>A0A0B2UIM1_9MICR</name>
<dbReference type="Pfam" id="PF01876">
    <property type="entry name" value="RNase_P_p30"/>
    <property type="match status" value="1"/>
</dbReference>
<dbReference type="GO" id="GO:0008033">
    <property type="term" value="P:tRNA processing"/>
    <property type="evidence" value="ECO:0007669"/>
    <property type="project" value="UniProtKB-KW"/>
</dbReference>
<evidence type="ECO:0000313" key="4">
    <source>
        <dbReference type="EMBL" id="KHN69193.1"/>
    </source>
</evidence>
<gene>
    <name evidence="4" type="ORF">M896_091210</name>
</gene>
<dbReference type="GO" id="GO:0005655">
    <property type="term" value="C:nucleolar ribonuclease P complex"/>
    <property type="evidence" value="ECO:0007669"/>
    <property type="project" value="TreeGrafter"/>
</dbReference>
<dbReference type="InterPro" id="IPR002738">
    <property type="entry name" value="RNase_P_p30"/>
</dbReference>
<sequence>MYFDVNVDGRYPIDEANALLENECDGMCFNNTVDARDVMQMKQHDLLVLEGKQVFRRVEIRYSRVDELPSMEVVEAIRRTMKCIVAVLMNESRDFEAIMRIEPDIIAFDFSKRICFPDKMVEEAAKKNIFFELRIAEGLYMKKEKTIWMRNIRKLLAITKGVNVIVSSGAACNTEVKRPFEFVSVLQGVGVDESCARRVLMNSARMLRSCKYLICGETRMR</sequence>
<dbReference type="RefSeq" id="XP_014563235.1">
    <property type="nucleotide sequence ID" value="XM_014707749.1"/>
</dbReference>
<dbReference type="VEuPathDB" id="MicrosporidiaDB:M896_091210"/>